<feature type="transmembrane region" description="Helical" evidence="1">
    <location>
        <begin position="42"/>
        <end position="61"/>
    </location>
</feature>
<keyword evidence="1" id="KW-1133">Transmembrane helix</keyword>
<accession>A0ABS7KXD6</accession>
<comment type="caution">
    <text evidence="2">The sequence shown here is derived from an EMBL/GenBank/DDBJ whole genome shotgun (WGS) entry which is preliminary data.</text>
</comment>
<sequence>MNKILKNTIIFIFSISVTFLIFYLCLDNIFTRLRICTSDVSLLALKIFIGIIMYLFICIIINKKVTKFELNIFFISYFLLLMMVIFKEDHLYVRQVMSLGDGNSSDIGHLVSIITVIGGNLIAYIPIGIAMKLNLKNITNVWLIIIFFIYILVINCINYISRLDIFYINNVILNFVGFYIGLISFNLYNKKKLNK</sequence>
<name>A0ABS7KXD6_CLOSR</name>
<dbReference type="Proteomes" id="UP001299068">
    <property type="component" value="Unassembled WGS sequence"/>
</dbReference>
<keyword evidence="1" id="KW-0812">Transmembrane</keyword>
<evidence type="ECO:0000256" key="1">
    <source>
        <dbReference type="SAM" id="Phobius"/>
    </source>
</evidence>
<keyword evidence="1" id="KW-0472">Membrane</keyword>
<feature type="transmembrane region" description="Helical" evidence="1">
    <location>
        <begin position="141"/>
        <end position="160"/>
    </location>
</feature>
<reference evidence="2 3" key="1">
    <citation type="journal article" date="2021" name="Cell Host Microbe">
        <title>in vivo commensal control of Clostridioides difficile virulence.</title>
        <authorList>
            <person name="Girinathan B.P."/>
            <person name="Dibenedetto N."/>
            <person name="Worley J.N."/>
            <person name="Peltier J."/>
            <person name="Arrieta-Ortiz M.L."/>
            <person name="Rupa Christinal Immanuel S."/>
            <person name="Lavin R."/>
            <person name="Delaney M.L."/>
            <person name="Cummins C."/>
            <person name="Hoffmann M."/>
            <person name="Luo Y."/>
            <person name="Gonzalez-Escalona N."/>
            <person name="Allard M."/>
            <person name="Onderdonk A.B."/>
            <person name="Gerber G.K."/>
            <person name="Sonenshein A.L."/>
            <person name="Baliga N."/>
            <person name="Dupuy B."/>
            <person name="Bry L."/>
        </authorList>
    </citation>
    <scope>NUCLEOTIDE SEQUENCE [LARGE SCALE GENOMIC DNA]</scope>
    <source>
        <strain evidence="2 3">DSM 599</strain>
    </source>
</reference>
<dbReference type="EMBL" id="JAIKTU010000005">
    <property type="protein sequence ID" value="MBY0755389.1"/>
    <property type="molecule type" value="Genomic_DNA"/>
</dbReference>
<evidence type="ECO:0000313" key="3">
    <source>
        <dbReference type="Proteomes" id="UP001299068"/>
    </source>
</evidence>
<evidence type="ECO:0000313" key="2">
    <source>
        <dbReference type="EMBL" id="MBY0755389.1"/>
    </source>
</evidence>
<proteinExistence type="predicted"/>
<dbReference type="RefSeq" id="WP_204594987.1">
    <property type="nucleotide sequence ID" value="NZ_JAFBDA010000009.1"/>
</dbReference>
<feature type="transmembrane region" description="Helical" evidence="1">
    <location>
        <begin position="68"/>
        <end position="87"/>
    </location>
</feature>
<keyword evidence="3" id="KW-1185">Reference proteome</keyword>
<organism evidence="2 3">
    <name type="scientific">Clostridium sardiniense</name>
    <name type="common">Clostridium absonum</name>
    <dbReference type="NCBI Taxonomy" id="29369"/>
    <lineage>
        <taxon>Bacteria</taxon>
        <taxon>Bacillati</taxon>
        <taxon>Bacillota</taxon>
        <taxon>Clostridia</taxon>
        <taxon>Eubacteriales</taxon>
        <taxon>Clostridiaceae</taxon>
        <taxon>Clostridium</taxon>
    </lineage>
</organism>
<feature type="transmembrane region" description="Helical" evidence="1">
    <location>
        <begin position="166"/>
        <end position="188"/>
    </location>
</feature>
<feature type="transmembrane region" description="Helical" evidence="1">
    <location>
        <begin position="9"/>
        <end position="30"/>
    </location>
</feature>
<feature type="transmembrane region" description="Helical" evidence="1">
    <location>
        <begin position="107"/>
        <end position="129"/>
    </location>
</feature>
<gene>
    <name evidence="2" type="ORF">K5V21_07955</name>
</gene>
<protein>
    <submittedName>
        <fullName evidence="2">Uncharacterized protein</fullName>
    </submittedName>
</protein>